<dbReference type="EMBL" id="WTYJ01000003">
    <property type="protein sequence ID" value="MXP00210.1"/>
    <property type="molecule type" value="Genomic_DNA"/>
</dbReference>
<dbReference type="Proteomes" id="UP000469430">
    <property type="component" value="Unassembled WGS sequence"/>
</dbReference>
<organism evidence="1 2">
    <name type="scientific">Croceibacterium xixiisoli</name>
    <dbReference type="NCBI Taxonomy" id="1476466"/>
    <lineage>
        <taxon>Bacteria</taxon>
        <taxon>Pseudomonadati</taxon>
        <taxon>Pseudomonadota</taxon>
        <taxon>Alphaproteobacteria</taxon>
        <taxon>Sphingomonadales</taxon>
        <taxon>Erythrobacteraceae</taxon>
        <taxon>Croceibacterium</taxon>
    </lineage>
</organism>
<proteinExistence type="predicted"/>
<reference evidence="1 2" key="1">
    <citation type="submission" date="2019-12" db="EMBL/GenBank/DDBJ databases">
        <title>Genomic-based taxomic classification of the family Erythrobacteraceae.</title>
        <authorList>
            <person name="Xu L."/>
        </authorList>
    </citation>
    <scope>NUCLEOTIDE SEQUENCE [LARGE SCALE GENOMIC DNA]</scope>
    <source>
        <strain evidence="1 2">S36</strain>
    </source>
</reference>
<dbReference type="AlphaFoldDB" id="A0A6I4TYM6"/>
<evidence type="ECO:0000313" key="1">
    <source>
        <dbReference type="EMBL" id="MXP00210.1"/>
    </source>
</evidence>
<protein>
    <submittedName>
        <fullName evidence="1">Uncharacterized protein</fullName>
    </submittedName>
</protein>
<dbReference type="RefSeq" id="WP_161391936.1">
    <property type="nucleotide sequence ID" value="NZ_JBHSCP010000002.1"/>
</dbReference>
<comment type="caution">
    <text evidence="1">The sequence shown here is derived from an EMBL/GenBank/DDBJ whole genome shotgun (WGS) entry which is preliminary data.</text>
</comment>
<gene>
    <name evidence="1" type="ORF">GRI97_14545</name>
</gene>
<sequence>MNIDITHIEEREMPRIRIAAAALMLALLGACTGPAPSSIEAFALAQLA</sequence>
<accession>A0A6I4TYM6</accession>
<name>A0A6I4TYM6_9SPHN</name>
<evidence type="ECO:0000313" key="2">
    <source>
        <dbReference type="Proteomes" id="UP000469430"/>
    </source>
</evidence>
<keyword evidence="2" id="KW-1185">Reference proteome</keyword>